<evidence type="ECO:0000313" key="3">
    <source>
        <dbReference type="EMBL" id="MFC3145292.1"/>
    </source>
</evidence>
<keyword evidence="1" id="KW-0175">Coiled coil</keyword>
<dbReference type="EMBL" id="JBHRTB010000010">
    <property type="protein sequence ID" value="MFC3145292.1"/>
    <property type="molecule type" value="Genomic_DNA"/>
</dbReference>
<feature type="coiled-coil region" evidence="1">
    <location>
        <begin position="61"/>
        <end position="95"/>
    </location>
</feature>
<keyword evidence="2" id="KW-0472">Membrane</keyword>
<name>A0ABV7GVM3_9RHOB</name>
<evidence type="ECO:0000256" key="2">
    <source>
        <dbReference type="SAM" id="Phobius"/>
    </source>
</evidence>
<proteinExistence type="predicted"/>
<gene>
    <name evidence="3" type="ORF">ACFOGP_21410</name>
</gene>
<keyword evidence="2" id="KW-0812">Transmembrane</keyword>
<evidence type="ECO:0000313" key="4">
    <source>
        <dbReference type="Proteomes" id="UP001595632"/>
    </source>
</evidence>
<evidence type="ECO:0000256" key="1">
    <source>
        <dbReference type="SAM" id="Coils"/>
    </source>
</evidence>
<reference evidence="4" key="1">
    <citation type="journal article" date="2019" name="Int. J. Syst. Evol. Microbiol.">
        <title>The Global Catalogue of Microorganisms (GCM) 10K type strain sequencing project: providing services to taxonomists for standard genome sequencing and annotation.</title>
        <authorList>
            <consortium name="The Broad Institute Genomics Platform"/>
            <consortium name="The Broad Institute Genome Sequencing Center for Infectious Disease"/>
            <person name="Wu L."/>
            <person name="Ma J."/>
        </authorList>
    </citation>
    <scope>NUCLEOTIDE SEQUENCE [LARGE SCALE GENOMIC DNA]</scope>
    <source>
        <strain evidence="4">KCTC 52366</strain>
    </source>
</reference>
<accession>A0ABV7GVM3</accession>
<dbReference type="Proteomes" id="UP001595632">
    <property type="component" value="Unassembled WGS sequence"/>
</dbReference>
<organism evidence="3 4">
    <name type="scientific">Psychromarinibacter halotolerans</name>
    <dbReference type="NCBI Taxonomy" id="1775175"/>
    <lineage>
        <taxon>Bacteria</taxon>
        <taxon>Pseudomonadati</taxon>
        <taxon>Pseudomonadota</taxon>
        <taxon>Alphaproteobacteria</taxon>
        <taxon>Rhodobacterales</taxon>
        <taxon>Paracoccaceae</taxon>
        <taxon>Psychromarinibacter</taxon>
    </lineage>
</organism>
<feature type="transmembrane region" description="Helical" evidence="2">
    <location>
        <begin position="12"/>
        <end position="30"/>
    </location>
</feature>
<keyword evidence="2" id="KW-1133">Transmembrane helix</keyword>
<comment type="caution">
    <text evidence="3">The sequence shown here is derived from an EMBL/GenBank/DDBJ whole genome shotgun (WGS) entry which is preliminary data.</text>
</comment>
<dbReference type="RefSeq" id="WP_275634662.1">
    <property type="nucleotide sequence ID" value="NZ_JARGYD010000010.1"/>
</dbReference>
<sequence>MFELLGLSEQDAVVIGTGVGAFIGALLIAVRGAKKGRPTSAAVAGAIQSANCRVPDLQPAIEALRAEQEEISDTLREMRRDANSTREMVVRIEERTRG</sequence>
<protein>
    <submittedName>
        <fullName evidence="3">Uncharacterized protein</fullName>
    </submittedName>
</protein>
<keyword evidence="4" id="KW-1185">Reference proteome</keyword>